<dbReference type="EMBL" id="JBHUNE010000006">
    <property type="protein sequence ID" value="MFD2758485.1"/>
    <property type="molecule type" value="Genomic_DNA"/>
</dbReference>
<dbReference type="NCBIfam" id="TIGR02352">
    <property type="entry name" value="thiamin_ThiO"/>
    <property type="match status" value="1"/>
</dbReference>
<evidence type="ECO:0000256" key="1">
    <source>
        <dbReference type="ARBA" id="ARBA00004948"/>
    </source>
</evidence>
<evidence type="ECO:0000256" key="3">
    <source>
        <dbReference type="ARBA" id="ARBA00023002"/>
    </source>
</evidence>
<dbReference type="Gene3D" id="3.50.50.60">
    <property type="entry name" value="FAD/NAD(P)-binding domain"/>
    <property type="match status" value="1"/>
</dbReference>
<evidence type="ECO:0000313" key="8">
    <source>
        <dbReference type="Proteomes" id="UP001597492"/>
    </source>
</evidence>
<dbReference type="EC" id="1.4.3.19" evidence="5"/>
<organism evidence="7 8">
    <name type="scientific">Gulosibacter faecalis</name>
    <dbReference type="NCBI Taxonomy" id="272240"/>
    <lineage>
        <taxon>Bacteria</taxon>
        <taxon>Bacillati</taxon>
        <taxon>Actinomycetota</taxon>
        <taxon>Actinomycetes</taxon>
        <taxon>Micrococcales</taxon>
        <taxon>Microbacteriaceae</taxon>
        <taxon>Gulosibacter</taxon>
    </lineage>
</organism>
<dbReference type="InterPro" id="IPR006076">
    <property type="entry name" value="FAD-dep_OxRdtase"/>
</dbReference>
<keyword evidence="2" id="KW-0784">Thiamine biosynthesis</keyword>
<comment type="caution">
    <text evidence="7">The sequence shown here is derived from an EMBL/GenBank/DDBJ whole genome shotgun (WGS) entry which is preliminary data.</text>
</comment>
<accession>A0ABW5V1J8</accession>
<proteinExistence type="predicted"/>
<evidence type="ECO:0000256" key="2">
    <source>
        <dbReference type="ARBA" id="ARBA00022977"/>
    </source>
</evidence>
<dbReference type="InterPro" id="IPR012727">
    <property type="entry name" value="Gly_oxidase_ThiO"/>
</dbReference>
<sequence>MADAVVVGAGIIGLSTAFRLVERGWSVRVCDPAPAMGATRAAAGMLAPAAEVVWGQEALWPLMRDSAELYPELVERVESVTGMAAGYVRNETVVVGLDAADRLALDELTKQQTAFGMRAERLDALAARRLEPALGPGVVGGVRLRDDHQLDPRRFTGALLAWLGDRVVREPVRSLRRVDGTTRGVILADGTEIAAEQTVIATGRALLPELSQLPLRSVHGDILRLRFAPERPPLIDRTVRALVRGRPCYVVPRPGGELVVGATSREDGRDGVSAEGVHRLLEDARRALPGLLEADLAETMVRARPGTPDDLPLIGRIDDGAVVSTGYFRHGILLAPLGSALTAALTTGEPVDPSTLRAVDPERFAMAGAGAPNPSHHEEEQE</sequence>
<evidence type="ECO:0000259" key="6">
    <source>
        <dbReference type="Pfam" id="PF01266"/>
    </source>
</evidence>
<comment type="pathway">
    <text evidence="1">Cofactor biosynthesis; thiamine diphosphate biosynthesis.</text>
</comment>
<evidence type="ECO:0000256" key="4">
    <source>
        <dbReference type="ARBA" id="ARBA00049872"/>
    </source>
</evidence>
<keyword evidence="3 7" id="KW-0560">Oxidoreductase</keyword>
<protein>
    <recommendedName>
        <fullName evidence="5">glycine oxidase</fullName>
        <ecNumber evidence="5">1.4.3.19</ecNumber>
    </recommendedName>
</protein>
<keyword evidence="8" id="KW-1185">Reference proteome</keyword>
<dbReference type="PANTHER" id="PTHR13847">
    <property type="entry name" value="SARCOSINE DEHYDROGENASE-RELATED"/>
    <property type="match status" value="1"/>
</dbReference>
<dbReference type="Gene3D" id="3.30.9.10">
    <property type="entry name" value="D-Amino Acid Oxidase, subunit A, domain 2"/>
    <property type="match status" value="1"/>
</dbReference>
<dbReference type="SUPFAM" id="SSF51905">
    <property type="entry name" value="FAD/NAD(P)-binding domain"/>
    <property type="match status" value="1"/>
</dbReference>
<dbReference type="Pfam" id="PF01266">
    <property type="entry name" value="DAO"/>
    <property type="match status" value="1"/>
</dbReference>
<comment type="catalytic activity">
    <reaction evidence="4">
        <text>glycine + O2 + H2O = glyoxylate + H2O2 + NH4(+)</text>
        <dbReference type="Rhea" id="RHEA:11532"/>
        <dbReference type="ChEBI" id="CHEBI:15377"/>
        <dbReference type="ChEBI" id="CHEBI:15379"/>
        <dbReference type="ChEBI" id="CHEBI:16240"/>
        <dbReference type="ChEBI" id="CHEBI:28938"/>
        <dbReference type="ChEBI" id="CHEBI:36655"/>
        <dbReference type="ChEBI" id="CHEBI:57305"/>
        <dbReference type="EC" id="1.4.3.19"/>
    </reaction>
</comment>
<dbReference type="GO" id="GO:0043799">
    <property type="term" value="F:glycine oxidase activity"/>
    <property type="evidence" value="ECO:0007669"/>
    <property type="project" value="UniProtKB-EC"/>
</dbReference>
<name>A0ABW5V1J8_9MICO</name>
<dbReference type="PANTHER" id="PTHR13847:SF289">
    <property type="entry name" value="GLYCINE OXIDASE"/>
    <property type="match status" value="1"/>
</dbReference>
<gene>
    <name evidence="7" type="primary">thiO</name>
    <name evidence="7" type="ORF">ACFSW7_08850</name>
</gene>
<dbReference type="Proteomes" id="UP001597492">
    <property type="component" value="Unassembled WGS sequence"/>
</dbReference>
<evidence type="ECO:0000313" key="7">
    <source>
        <dbReference type="EMBL" id="MFD2758485.1"/>
    </source>
</evidence>
<dbReference type="SUPFAM" id="SSF54373">
    <property type="entry name" value="FAD-linked reductases, C-terminal domain"/>
    <property type="match status" value="1"/>
</dbReference>
<dbReference type="InterPro" id="IPR036188">
    <property type="entry name" value="FAD/NAD-bd_sf"/>
</dbReference>
<feature type="domain" description="FAD dependent oxidoreductase" evidence="6">
    <location>
        <begin position="3"/>
        <end position="344"/>
    </location>
</feature>
<dbReference type="RefSeq" id="WP_019617773.1">
    <property type="nucleotide sequence ID" value="NZ_JBHUNE010000006.1"/>
</dbReference>
<evidence type="ECO:0000256" key="5">
    <source>
        <dbReference type="ARBA" id="ARBA00050018"/>
    </source>
</evidence>
<reference evidence="8" key="1">
    <citation type="journal article" date="2019" name="Int. J. Syst. Evol. Microbiol.">
        <title>The Global Catalogue of Microorganisms (GCM) 10K type strain sequencing project: providing services to taxonomists for standard genome sequencing and annotation.</title>
        <authorList>
            <consortium name="The Broad Institute Genomics Platform"/>
            <consortium name="The Broad Institute Genome Sequencing Center for Infectious Disease"/>
            <person name="Wu L."/>
            <person name="Ma J."/>
        </authorList>
    </citation>
    <scope>NUCLEOTIDE SEQUENCE [LARGE SCALE GENOMIC DNA]</scope>
    <source>
        <strain evidence="8">TISTR 1514</strain>
    </source>
</reference>